<evidence type="ECO:0000313" key="2">
    <source>
        <dbReference type="EMBL" id="CAG7554891.1"/>
    </source>
</evidence>
<protein>
    <submittedName>
        <fullName evidence="2">Uncharacterized protein</fullName>
    </submittedName>
</protein>
<sequence length="214" mass="24743">MDPYRRYSDQNRQPRTDVVYRDSRDISQARRPVPSSQGTFRLPPGHPRMQQAQANSQTYFTQERQGTPLQQYAQEYSYAPSTQLAHQGSAGSQQYDDSFDTHHRVNFSGERYSWDDPSRRTANFVGSGQQYNPGARYAQHAEESERHGVSDADGKIKRFDSQFPGFTSHYVIPQNAQQGVSAWPYPQRIDPGYRDYPQTIEYPSCDGRSFRERQ</sequence>
<feature type="compositionally biased region" description="Polar residues" evidence="1">
    <location>
        <begin position="50"/>
        <end position="96"/>
    </location>
</feature>
<reference evidence="2" key="1">
    <citation type="submission" date="2021-05" db="EMBL/GenBank/DDBJ databases">
        <authorList>
            <person name="Khan N."/>
        </authorList>
    </citation>
    <scope>NUCLEOTIDE SEQUENCE</scope>
</reference>
<proteinExistence type="predicted"/>
<feature type="region of interest" description="Disordered" evidence="1">
    <location>
        <begin position="192"/>
        <end position="214"/>
    </location>
</feature>
<gene>
    <name evidence="2" type="ORF">FEQUK3_LOCUS614</name>
</gene>
<comment type="caution">
    <text evidence="2">The sequence shown here is derived from an EMBL/GenBank/DDBJ whole genome shotgun (WGS) entry which is preliminary data.</text>
</comment>
<dbReference type="EMBL" id="CAJSTJ010000033">
    <property type="protein sequence ID" value="CAG7554891.1"/>
    <property type="molecule type" value="Genomic_DNA"/>
</dbReference>
<dbReference type="Proteomes" id="UP000693738">
    <property type="component" value="Unassembled WGS sequence"/>
</dbReference>
<feature type="compositionally biased region" description="Basic and acidic residues" evidence="1">
    <location>
        <begin position="1"/>
        <end position="28"/>
    </location>
</feature>
<organism evidence="2 3">
    <name type="scientific">Fusarium equiseti</name>
    <name type="common">Fusarium scirpi</name>
    <dbReference type="NCBI Taxonomy" id="61235"/>
    <lineage>
        <taxon>Eukaryota</taxon>
        <taxon>Fungi</taxon>
        <taxon>Dikarya</taxon>
        <taxon>Ascomycota</taxon>
        <taxon>Pezizomycotina</taxon>
        <taxon>Sordariomycetes</taxon>
        <taxon>Hypocreomycetidae</taxon>
        <taxon>Hypocreales</taxon>
        <taxon>Nectriaceae</taxon>
        <taxon>Fusarium</taxon>
        <taxon>Fusarium incarnatum-equiseti species complex</taxon>
    </lineage>
</organism>
<evidence type="ECO:0000256" key="1">
    <source>
        <dbReference type="SAM" id="MobiDB-lite"/>
    </source>
</evidence>
<dbReference type="AlphaFoldDB" id="A0A8J2IDX3"/>
<name>A0A8J2IDX3_FUSEQ</name>
<accession>A0A8J2IDX3</accession>
<feature type="region of interest" description="Disordered" evidence="1">
    <location>
        <begin position="1"/>
        <end position="100"/>
    </location>
</feature>
<evidence type="ECO:0000313" key="3">
    <source>
        <dbReference type="Proteomes" id="UP000693738"/>
    </source>
</evidence>